<dbReference type="GO" id="GO:0016787">
    <property type="term" value="F:hydrolase activity"/>
    <property type="evidence" value="ECO:0007669"/>
    <property type="project" value="UniProtKB-KW"/>
</dbReference>
<protein>
    <submittedName>
        <fullName evidence="2">L-2-amino-thiazoline-4-carboxylic acid hydrolase</fullName>
    </submittedName>
</protein>
<dbReference type="EMBL" id="JAOSHN010000002">
    <property type="protein sequence ID" value="MCU7377650.1"/>
    <property type="molecule type" value="Genomic_DNA"/>
</dbReference>
<dbReference type="EMBL" id="JAOSHN010000005">
    <property type="protein sequence ID" value="MCU7379213.1"/>
    <property type="molecule type" value="Genomic_DNA"/>
</dbReference>
<proteinExistence type="predicted"/>
<keyword evidence="2" id="KW-0378">Hydrolase</keyword>
<sequence length="168" mass="19374">MTTIKNSPKKYHDSTTSALRSAIEHRAAWMYLLLNEARKNGLSWDDFARKGIFQCGHYHGTSKIKENCPDYEDLREFFKPFLPEETQKVLEAEVLKMEKDEISMDFHYCPLVAAWQKLGCSQEDIEHLCDIAMDGDRGIAEECGFDFTIHSKIAEGADTCRITFRAKR</sequence>
<dbReference type="RefSeq" id="WP_148397269.1">
    <property type="nucleotide sequence ID" value="NZ_JAJAGH010000020.1"/>
</dbReference>
<organism evidence="2 3">
    <name type="scientific">Hominibacterium faecale</name>
    <dbReference type="NCBI Taxonomy" id="2839743"/>
    <lineage>
        <taxon>Bacteria</taxon>
        <taxon>Bacillati</taxon>
        <taxon>Bacillota</taxon>
        <taxon>Clostridia</taxon>
        <taxon>Peptostreptococcales</taxon>
        <taxon>Anaerovoracaceae</taxon>
        <taxon>Hominibacterium</taxon>
    </lineage>
</organism>
<evidence type="ECO:0000313" key="1">
    <source>
        <dbReference type="EMBL" id="MCU7377650.1"/>
    </source>
</evidence>
<accession>A0A9J6QT17</accession>
<name>A0A9J6QT17_9FIRM</name>
<evidence type="ECO:0000313" key="3">
    <source>
        <dbReference type="Proteomes" id="UP001065549"/>
    </source>
</evidence>
<dbReference type="AlphaFoldDB" id="A0A9J6QT17"/>
<dbReference type="Proteomes" id="UP001065549">
    <property type="component" value="Unassembled WGS sequence"/>
</dbReference>
<gene>
    <name evidence="1" type="ORF">OBO34_04680</name>
    <name evidence="2" type="ORF">OBO34_12740</name>
</gene>
<dbReference type="Pfam" id="PF14196">
    <property type="entry name" value="ATC_hydrolase"/>
    <property type="match status" value="1"/>
</dbReference>
<keyword evidence="3" id="KW-1185">Reference proteome</keyword>
<evidence type="ECO:0000313" key="2">
    <source>
        <dbReference type="EMBL" id="MCU7379213.1"/>
    </source>
</evidence>
<comment type="caution">
    <text evidence="2">The sequence shown here is derived from an EMBL/GenBank/DDBJ whole genome shotgun (WGS) entry which is preliminary data.</text>
</comment>
<dbReference type="InterPro" id="IPR026002">
    <property type="entry name" value="ATC_hydrolase-like"/>
</dbReference>
<reference evidence="2" key="1">
    <citation type="submission" date="2022-09" db="EMBL/GenBank/DDBJ databases">
        <title>Culturomic study of gut microbiota in children with autism spectrum disorder.</title>
        <authorList>
            <person name="Efimov B.A."/>
            <person name="Chaplin A.V."/>
            <person name="Sokolova S.R."/>
            <person name="Pikina A.P."/>
            <person name="Korzhanova M."/>
            <person name="Belova V."/>
            <person name="Korostin D."/>
        </authorList>
    </citation>
    <scope>NUCLEOTIDE SEQUENCE</scope>
    <source>
        <strain evidence="2">ASD5510</strain>
    </source>
</reference>